<proteinExistence type="predicted"/>
<evidence type="ECO:0000259" key="1">
    <source>
        <dbReference type="PROSITE" id="PS51762"/>
    </source>
</evidence>
<dbReference type="EMBL" id="BK016212">
    <property type="protein sequence ID" value="DAG02634.1"/>
    <property type="molecule type" value="Genomic_DNA"/>
</dbReference>
<dbReference type="PROSITE" id="PS51762">
    <property type="entry name" value="GH16_2"/>
    <property type="match status" value="1"/>
</dbReference>
<sequence>MAVKDIIPIKYWIPKLDFTVRLGTSQYFKVMYKIYTDDWNNNTGWTVLREQYLVQPDGTTSESDKLVLSNLVENRTYVLRLVDNRNKNFDFKFKTGRNVALGDSPYYNKLLMPGQIYDWFIPNMDGSDAPNKVEAEWYYRANGKKGVSMDVDNWGSLISYEQQAGDVINPMATYLDTEQVTDKYGVSAMGFAFNNKNALVKKYLSTPNLRFQNGSYVAWHAYWTFDPKQIGGDDSGGGGVTGREFGTKFTGFMFLIKEYDGDENDERTLVWIDGDKYYNEFVYNGVKQYKFGVTAAGKFFVEYSKGTMVGVNEDAHLVLEGPYRAEDESGFIVEKNVWYFIDYGGLPTAVYRKAKEDETPNADPEFIPTGGEELSAKIRLGTAIKVASPQFKRTTDGVAVSISDITIPYQEEYLSNQMTPLLFGGEDTDQVLICKIAGGPNGGSGPVAFNSGGDSETTNRYRRFYSKICDDKFASYQLRYTITFSGGNTQTLLQETKFTSSISNEKISFLVDPDIFQQVIIPAGNTIRTVRLDILNYLGVSVANKIFSGFDNVGINGTTHYDALMNPEEYVQDSFKIVFAEQDEPVKALAEYFFTKHGTWGGYNGGTNGHNIYFNGQGNLVIENHGDKYTGTIRGVCKEADVKPFTGYGADVDYSGNSWDSRTNKNFLRVGAALVSNRYFGYGKVDVMLKLPVGCWGVCPAIWLFHYIEISESDYRYSQYPYNQRNAQGSADDGYYRVVNNEIDIELPSQLTNGTIDNWSVLPDCYFDMNIITEDLVIGVKNGSEEDTGLFRLTDITKPKQRDSWVKVGPVIVPRYEPSFANCKFNNWIGERESGQGWAAPVYEGGSIKYTAEEVYKGKEGTNILKEEYCSQLLKLSNSLAGYADDKFHKWSIVWLPDRTLLYVDDIFISENRGFVPFNQMKLTIAGWFPTMPVAYRVTEDENGDQVKTAIGVTDRDGIHVTPGSVMTILDDTANTSIGTWAGTQANWQICQMEVQSVEYLKYNAGESIVLNGKTSHITEEPMTLGESFPESGLRYFITP</sequence>
<accession>A0A8S5V7B4</accession>
<dbReference type="GO" id="GO:0004553">
    <property type="term" value="F:hydrolase activity, hydrolyzing O-glycosyl compounds"/>
    <property type="evidence" value="ECO:0007669"/>
    <property type="project" value="InterPro"/>
</dbReference>
<protein>
    <submittedName>
        <fullName evidence="2">(1-3,1-4)-beta-D-glucan 4-glucanohydrolase</fullName>
    </submittedName>
</protein>
<evidence type="ECO:0000313" key="2">
    <source>
        <dbReference type="EMBL" id="DAG02634.1"/>
    </source>
</evidence>
<dbReference type="InterPro" id="IPR013320">
    <property type="entry name" value="ConA-like_dom_sf"/>
</dbReference>
<dbReference type="InterPro" id="IPR000757">
    <property type="entry name" value="Beta-glucanase-like"/>
</dbReference>
<dbReference type="Gene3D" id="2.60.120.200">
    <property type="match status" value="2"/>
</dbReference>
<name>A0A8S5V7B4_9CAUD</name>
<dbReference type="GO" id="GO:0005975">
    <property type="term" value="P:carbohydrate metabolic process"/>
    <property type="evidence" value="ECO:0007669"/>
    <property type="project" value="InterPro"/>
</dbReference>
<dbReference type="SUPFAM" id="SSF49899">
    <property type="entry name" value="Concanavalin A-like lectins/glucanases"/>
    <property type="match status" value="1"/>
</dbReference>
<feature type="domain" description="GH16" evidence="1">
    <location>
        <begin position="559"/>
        <end position="861"/>
    </location>
</feature>
<organism evidence="2">
    <name type="scientific">CrAss-like virus sp. ctUXy6</name>
    <dbReference type="NCBI Taxonomy" id="2825835"/>
    <lineage>
        <taxon>Viruses</taxon>
        <taxon>Duplodnaviria</taxon>
        <taxon>Heunggongvirae</taxon>
        <taxon>Uroviricota</taxon>
        <taxon>Caudoviricetes</taxon>
        <taxon>Crassvirales</taxon>
    </lineage>
</organism>
<reference evidence="2" key="1">
    <citation type="journal article" date="2021" name="Proc. Natl. Acad. Sci. U.S.A.">
        <title>A Catalog of Tens of Thousands of Viruses from Human Metagenomes Reveals Hidden Associations with Chronic Diseases.</title>
        <authorList>
            <person name="Tisza M.J."/>
            <person name="Buck C.B."/>
        </authorList>
    </citation>
    <scope>NUCLEOTIDE SEQUENCE</scope>
    <source>
        <strain evidence="2">CtUXy6</strain>
    </source>
</reference>